<sequence length="400" mass="42794">MSISTGPVAADTSRAEESNAEEPIRMTKAAKQASQLAALKTKQPPSAFSRVPLSQIDAIEGVGVNVRDSMITQESEQTNISTVYPLSTLSSATASPRSPTFSERSVQVDDFKSFEEDDVSYRLRLLVNNNYFLPPAHSKPLPAQLIPATNPNAVKKLPAPTFLDLFRIGRSKSKPPTPTSESGNGGQALTPALRTTSDATAVSGFPMQMQTAVSSSSSSAPPRTSNLGRQPDRSGRVVVVREKMADLASAAKQAEFEVKIRSLQRDTRREQAVNLPSMDDVIDPTDAVDLPLPSSAYPFAVQTSALHGLGVHESVGAAALASRLPPPRDRSSALSSLGPDDDEEDWKKALLKAAVTEVSIIVYDVVSATRITCTISRADHLCPGACGEDQQKDHKQPYST</sequence>
<keyword evidence="3" id="KW-1185">Reference proteome</keyword>
<feature type="region of interest" description="Disordered" evidence="1">
    <location>
        <begin position="322"/>
        <end position="343"/>
    </location>
</feature>
<protein>
    <submittedName>
        <fullName evidence="2">Uncharacterized protein</fullName>
    </submittedName>
</protein>
<feature type="compositionally biased region" description="Basic and acidic residues" evidence="1">
    <location>
        <begin position="13"/>
        <end position="25"/>
    </location>
</feature>
<dbReference type="AlphaFoldDB" id="A0A1Q3E4F9"/>
<dbReference type="EMBL" id="BDGU01000084">
    <property type="protein sequence ID" value="GAW02120.1"/>
    <property type="molecule type" value="Genomic_DNA"/>
</dbReference>
<evidence type="ECO:0000256" key="1">
    <source>
        <dbReference type="SAM" id="MobiDB-lite"/>
    </source>
</evidence>
<feature type="region of interest" description="Disordered" evidence="1">
    <location>
        <begin position="169"/>
        <end position="191"/>
    </location>
</feature>
<feature type="region of interest" description="Disordered" evidence="1">
    <location>
        <begin position="1"/>
        <end position="46"/>
    </location>
</feature>
<evidence type="ECO:0000313" key="3">
    <source>
        <dbReference type="Proteomes" id="UP000188533"/>
    </source>
</evidence>
<reference evidence="2 3" key="1">
    <citation type="submission" date="2016-08" db="EMBL/GenBank/DDBJ databases">
        <authorList>
            <consortium name="Lentinula edodes genome sequencing consortium"/>
            <person name="Sakamoto Y."/>
            <person name="Nakade K."/>
            <person name="Sato S."/>
            <person name="Yoshida Y."/>
            <person name="Miyazaki K."/>
            <person name="Natsume S."/>
            <person name="Konno N."/>
        </authorList>
    </citation>
    <scope>NUCLEOTIDE SEQUENCE [LARGE SCALE GENOMIC DNA]</scope>
    <source>
        <strain evidence="2 3">NBRC 111202</strain>
    </source>
</reference>
<gene>
    <name evidence="2" type="ORF">LENED_003753</name>
</gene>
<dbReference type="Proteomes" id="UP000188533">
    <property type="component" value="Unassembled WGS sequence"/>
</dbReference>
<name>A0A1Q3E4F9_LENED</name>
<reference evidence="2 3" key="2">
    <citation type="submission" date="2017-02" db="EMBL/GenBank/DDBJ databases">
        <title>A genome survey and senescence transcriptome analysis in Lentinula edodes.</title>
        <authorList>
            <person name="Sakamoto Y."/>
            <person name="Nakade K."/>
            <person name="Sato S."/>
            <person name="Yoshida Y."/>
            <person name="Miyazaki K."/>
            <person name="Natsume S."/>
            <person name="Konno N."/>
        </authorList>
    </citation>
    <scope>NUCLEOTIDE SEQUENCE [LARGE SCALE GENOMIC DNA]</scope>
    <source>
        <strain evidence="2 3">NBRC 111202</strain>
    </source>
</reference>
<feature type="region of interest" description="Disordered" evidence="1">
    <location>
        <begin position="210"/>
        <end position="235"/>
    </location>
</feature>
<comment type="caution">
    <text evidence="2">The sequence shown here is derived from an EMBL/GenBank/DDBJ whole genome shotgun (WGS) entry which is preliminary data.</text>
</comment>
<proteinExistence type="predicted"/>
<evidence type="ECO:0000313" key="2">
    <source>
        <dbReference type="EMBL" id="GAW02120.1"/>
    </source>
</evidence>
<organism evidence="2 3">
    <name type="scientific">Lentinula edodes</name>
    <name type="common">Shiitake mushroom</name>
    <name type="synonym">Lentinus edodes</name>
    <dbReference type="NCBI Taxonomy" id="5353"/>
    <lineage>
        <taxon>Eukaryota</taxon>
        <taxon>Fungi</taxon>
        <taxon>Dikarya</taxon>
        <taxon>Basidiomycota</taxon>
        <taxon>Agaricomycotina</taxon>
        <taxon>Agaricomycetes</taxon>
        <taxon>Agaricomycetidae</taxon>
        <taxon>Agaricales</taxon>
        <taxon>Marasmiineae</taxon>
        <taxon>Omphalotaceae</taxon>
        <taxon>Lentinula</taxon>
    </lineage>
</organism>
<accession>A0A1Q3E4F9</accession>
<feature type="compositionally biased region" description="Low complexity" evidence="1">
    <location>
        <begin position="27"/>
        <end position="43"/>
    </location>
</feature>